<dbReference type="Proteomes" id="UP000521922">
    <property type="component" value="Unassembled WGS sequence"/>
</dbReference>
<comment type="caution">
    <text evidence="1">The sequence shown here is derived from an EMBL/GenBank/DDBJ whole genome shotgun (WGS) entry which is preliminary data.</text>
</comment>
<evidence type="ECO:0008006" key="3">
    <source>
        <dbReference type="Google" id="ProtNLM"/>
    </source>
</evidence>
<sequence length="45" mass="5341">MGHSFAWLHQFKRLRIRSEVRADPHLGLLQLTCALICYRKLTTPY</sequence>
<proteinExistence type="predicted"/>
<protein>
    <recommendedName>
        <fullName evidence="3">Transposase</fullName>
    </recommendedName>
</protein>
<evidence type="ECO:0000313" key="1">
    <source>
        <dbReference type="EMBL" id="NYD25141.1"/>
    </source>
</evidence>
<reference evidence="1 2" key="1">
    <citation type="submission" date="2020-07" db="EMBL/GenBank/DDBJ databases">
        <title>Sequencing the genomes of 1000 actinobacteria strains.</title>
        <authorList>
            <person name="Klenk H.-P."/>
        </authorList>
    </citation>
    <scope>NUCLEOTIDE SEQUENCE [LARGE SCALE GENOMIC DNA]</scope>
    <source>
        <strain evidence="1 2">DSM 7487</strain>
    </source>
</reference>
<dbReference type="AlphaFoldDB" id="A0A7Y9DRG8"/>
<gene>
    <name evidence="1" type="ORF">BJ968_004750</name>
</gene>
<keyword evidence="2" id="KW-1185">Reference proteome</keyword>
<accession>A0A7Y9DRG8</accession>
<name>A0A7Y9DRG8_9ACTN</name>
<evidence type="ECO:0000313" key="2">
    <source>
        <dbReference type="Proteomes" id="UP000521922"/>
    </source>
</evidence>
<dbReference type="EMBL" id="JACCBB010000002">
    <property type="protein sequence ID" value="NYD25141.1"/>
    <property type="molecule type" value="Genomic_DNA"/>
</dbReference>
<organism evidence="1 2">
    <name type="scientific">Kineococcus aurantiacus</name>
    <dbReference type="NCBI Taxonomy" id="37633"/>
    <lineage>
        <taxon>Bacteria</taxon>
        <taxon>Bacillati</taxon>
        <taxon>Actinomycetota</taxon>
        <taxon>Actinomycetes</taxon>
        <taxon>Kineosporiales</taxon>
        <taxon>Kineosporiaceae</taxon>
        <taxon>Kineococcus</taxon>
    </lineage>
</organism>